<proteinExistence type="predicted"/>
<dbReference type="EMBL" id="CAXIEN010000191">
    <property type="protein sequence ID" value="CAL1285472.1"/>
    <property type="molecule type" value="Genomic_DNA"/>
</dbReference>
<comment type="caution">
    <text evidence="1">The sequence shown here is derived from an EMBL/GenBank/DDBJ whole genome shotgun (WGS) entry which is preliminary data.</text>
</comment>
<dbReference type="Gene3D" id="1.10.10.10">
    <property type="entry name" value="Winged helix-like DNA-binding domain superfamily/Winged helix DNA-binding domain"/>
    <property type="match status" value="1"/>
</dbReference>
<accession>A0AAV2ANE7</accession>
<dbReference type="SUPFAM" id="SSF46785">
    <property type="entry name" value="Winged helix' DNA-binding domain"/>
    <property type="match status" value="1"/>
</dbReference>
<organism evidence="1 2">
    <name type="scientific">Larinioides sclopetarius</name>
    <dbReference type="NCBI Taxonomy" id="280406"/>
    <lineage>
        <taxon>Eukaryota</taxon>
        <taxon>Metazoa</taxon>
        <taxon>Ecdysozoa</taxon>
        <taxon>Arthropoda</taxon>
        <taxon>Chelicerata</taxon>
        <taxon>Arachnida</taxon>
        <taxon>Araneae</taxon>
        <taxon>Araneomorphae</taxon>
        <taxon>Entelegynae</taxon>
        <taxon>Araneoidea</taxon>
        <taxon>Araneidae</taxon>
        <taxon>Larinioides</taxon>
    </lineage>
</organism>
<evidence type="ECO:0000313" key="2">
    <source>
        <dbReference type="Proteomes" id="UP001497382"/>
    </source>
</evidence>
<evidence type="ECO:0000313" key="1">
    <source>
        <dbReference type="EMBL" id="CAL1285472.1"/>
    </source>
</evidence>
<gene>
    <name evidence="1" type="ORF">LARSCL_LOCUS13728</name>
</gene>
<protein>
    <submittedName>
        <fullName evidence="1">Uncharacterized protein</fullName>
    </submittedName>
</protein>
<dbReference type="Proteomes" id="UP001497382">
    <property type="component" value="Unassembled WGS sequence"/>
</dbReference>
<reference evidence="1 2" key="1">
    <citation type="submission" date="2024-04" db="EMBL/GenBank/DDBJ databases">
        <authorList>
            <person name="Rising A."/>
            <person name="Reimegard J."/>
            <person name="Sonavane S."/>
            <person name="Akerstrom W."/>
            <person name="Nylinder S."/>
            <person name="Hedman E."/>
            <person name="Kallberg Y."/>
        </authorList>
    </citation>
    <scope>NUCLEOTIDE SEQUENCE [LARGE SCALE GENOMIC DNA]</scope>
</reference>
<dbReference type="AlphaFoldDB" id="A0AAV2ANE7"/>
<keyword evidence="2" id="KW-1185">Reference proteome</keyword>
<sequence>MFIIWKSVYLNGSIGLSRKKTKILRLNQQCECVVVCVSLNFVKASSLHSKLVSKVKMPRKQAKLIPFLQNALDGDKYRNLNYEDDKRKVFSLYLPHKTNRLEEEDQYIFNDWYAANKREYIFSEEYTNARQAMTAALRKSNYVVLMDFRNNTLTCRILNEEEVEERKRKKKESKMLIGKKEDYESSIESGYESGLPSPASGMDCGQNDKNLLQGIVHDHAYGFNSLDGESAEGCCIHSDVNEVSNETMLIDEATENFKTFLPLEQDKSSIIKSGLEDTCLNEHFSDIPILPDDITLKDLDKISNEQLIRSNYNDLQLVLQVYDSIDAEANMPKKLYVCKRYVELDETVVLICKLFQEMDADIPDTSCNIRIVLDEAVHRRIQGYSCWKKWEKVDDHHLMVFLKLLPTSQII</sequence>
<dbReference type="InterPro" id="IPR036390">
    <property type="entry name" value="WH_DNA-bd_sf"/>
</dbReference>
<name>A0AAV2ANE7_9ARAC</name>
<dbReference type="InterPro" id="IPR036388">
    <property type="entry name" value="WH-like_DNA-bd_sf"/>
</dbReference>